<evidence type="ECO:0000313" key="2">
    <source>
        <dbReference type="EMBL" id="MPC25837.1"/>
    </source>
</evidence>
<dbReference type="EMBL" id="VSRR010001516">
    <property type="protein sequence ID" value="MPC25837.1"/>
    <property type="molecule type" value="Genomic_DNA"/>
</dbReference>
<comment type="caution">
    <text evidence="2">The sequence shown here is derived from an EMBL/GenBank/DDBJ whole genome shotgun (WGS) entry which is preliminary data.</text>
</comment>
<dbReference type="Proteomes" id="UP000324222">
    <property type="component" value="Unassembled WGS sequence"/>
</dbReference>
<feature type="region of interest" description="Disordered" evidence="1">
    <location>
        <begin position="89"/>
        <end position="108"/>
    </location>
</feature>
<name>A0A5B7DXR8_PORTR</name>
<evidence type="ECO:0000313" key="3">
    <source>
        <dbReference type="Proteomes" id="UP000324222"/>
    </source>
</evidence>
<dbReference type="AlphaFoldDB" id="A0A5B7DXR8"/>
<proteinExistence type="predicted"/>
<accession>A0A5B7DXR8</accession>
<keyword evidence="3" id="KW-1185">Reference proteome</keyword>
<organism evidence="2 3">
    <name type="scientific">Portunus trituberculatus</name>
    <name type="common">Swimming crab</name>
    <name type="synonym">Neptunus trituberculatus</name>
    <dbReference type="NCBI Taxonomy" id="210409"/>
    <lineage>
        <taxon>Eukaryota</taxon>
        <taxon>Metazoa</taxon>
        <taxon>Ecdysozoa</taxon>
        <taxon>Arthropoda</taxon>
        <taxon>Crustacea</taxon>
        <taxon>Multicrustacea</taxon>
        <taxon>Malacostraca</taxon>
        <taxon>Eumalacostraca</taxon>
        <taxon>Eucarida</taxon>
        <taxon>Decapoda</taxon>
        <taxon>Pleocyemata</taxon>
        <taxon>Brachyura</taxon>
        <taxon>Eubrachyura</taxon>
        <taxon>Portunoidea</taxon>
        <taxon>Portunidae</taxon>
        <taxon>Portuninae</taxon>
        <taxon>Portunus</taxon>
    </lineage>
</organism>
<reference evidence="2 3" key="1">
    <citation type="submission" date="2019-05" db="EMBL/GenBank/DDBJ databases">
        <title>Another draft genome of Portunus trituberculatus and its Hox gene families provides insights of decapod evolution.</title>
        <authorList>
            <person name="Jeong J.-H."/>
            <person name="Song I."/>
            <person name="Kim S."/>
            <person name="Choi T."/>
            <person name="Kim D."/>
            <person name="Ryu S."/>
            <person name="Kim W."/>
        </authorList>
    </citation>
    <scope>NUCLEOTIDE SEQUENCE [LARGE SCALE GENOMIC DNA]</scope>
    <source>
        <tissue evidence="2">Muscle</tissue>
    </source>
</reference>
<gene>
    <name evidence="2" type="ORF">E2C01_018960</name>
</gene>
<protein>
    <submittedName>
        <fullName evidence="2">Uncharacterized protein</fullName>
    </submittedName>
</protein>
<sequence>MNPLVAAPHFRESAVRGILQGAKRGTGRRWLGTSSHHQPDALLAVVGAGCGGGGGGGRTRLIAVITAGAVPVGARKPRLSVARKRESLQHTAACESSPRSLPSTPPFHSRLRKPLVFVSVAVNALRERRSGRTVSNVVSDARSRA</sequence>
<evidence type="ECO:0000256" key="1">
    <source>
        <dbReference type="SAM" id="MobiDB-lite"/>
    </source>
</evidence>